<dbReference type="AlphaFoldDB" id="A0A7C4BCN7"/>
<evidence type="ECO:0000313" key="9">
    <source>
        <dbReference type="EMBL" id="HGI87277.1"/>
    </source>
</evidence>
<evidence type="ECO:0000256" key="6">
    <source>
        <dbReference type="ARBA" id="ARBA00023136"/>
    </source>
</evidence>
<keyword evidence="1" id="KW-0813">Transport</keyword>
<dbReference type="GO" id="GO:0006605">
    <property type="term" value="P:protein targeting"/>
    <property type="evidence" value="ECO:0007669"/>
    <property type="project" value="InterPro"/>
</dbReference>
<evidence type="ECO:0000256" key="3">
    <source>
        <dbReference type="ARBA" id="ARBA00022927"/>
    </source>
</evidence>
<name>A0A7C4BCN7_9CREN</name>
<comment type="subcellular location">
    <subcellularLocation>
        <location evidence="7">Endomembrane system</location>
        <topology evidence="7">Single-pass membrane protein</topology>
    </subcellularLocation>
</comment>
<dbReference type="GO" id="GO:0006886">
    <property type="term" value="P:intracellular protein transport"/>
    <property type="evidence" value="ECO:0007669"/>
    <property type="project" value="InterPro"/>
</dbReference>
<keyword evidence="6 8" id="KW-0472">Membrane</keyword>
<evidence type="ECO:0000256" key="7">
    <source>
        <dbReference type="ARBA" id="ARBA00037847"/>
    </source>
</evidence>
<organism evidence="9">
    <name type="scientific">Ignisphaera aggregans</name>
    <dbReference type="NCBI Taxonomy" id="334771"/>
    <lineage>
        <taxon>Archaea</taxon>
        <taxon>Thermoproteota</taxon>
        <taxon>Thermoprotei</taxon>
        <taxon>Desulfurococcales</taxon>
        <taxon>Desulfurococcaceae</taxon>
        <taxon>Ignisphaera</taxon>
    </lineage>
</organism>
<reference evidence="9" key="1">
    <citation type="journal article" date="2020" name="mSystems">
        <title>Genome- and Community-Level Interaction Insights into Carbon Utilization and Element Cycling Functions of Hydrothermarchaeota in Hydrothermal Sediment.</title>
        <authorList>
            <person name="Zhou Z."/>
            <person name="Liu Y."/>
            <person name="Xu W."/>
            <person name="Pan J."/>
            <person name="Luo Z.H."/>
            <person name="Li M."/>
        </authorList>
    </citation>
    <scope>NUCLEOTIDE SEQUENCE [LARGE SCALE GENOMIC DNA]</scope>
    <source>
        <strain evidence="9">SpSt-732</strain>
    </source>
</reference>
<evidence type="ECO:0000256" key="4">
    <source>
        <dbReference type="ARBA" id="ARBA00022989"/>
    </source>
</evidence>
<dbReference type="SUPFAM" id="SSF103456">
    <property type="entry name" value="Preprotein translocase SecE subunit"/>
    <property type="match status" value="1"/>
</dbReference>
<evidence type="ECO:0000256" key="1">
    <source>
        <dbReference type="ARBA" id="ARBA00022448"/>
    </source>
</evidence>
<comment type="caution">
    <text evidence="9">The sequence shown here is derived from an EMBL/GenBank/DDBJ whole genome shotgun (WGS) entry which is preliminary data.</text>
</comment>
<dbReference type="GO" id="GO:0016020">
    <property type="term" value="C:membrane"/>
    <property type="evidence" value="ECO:0007669"/>
    <property type="project" value="InterPro"/>
</dbReference>
<dbReference type="NCBIfam" id="TIGR00327">
    <property type="entry name" value="secE_euk_arch"/>
    <property type="match status" value="1"/>
</dbReference>
<gene>
    <name evidence="9" type="ORF">ENV14_02615</name>
</gene>
<dbReference type="GO" id="GO:0008320">
    <property type="term" value="F:protein transmembrane transporter activity"/>
    <property type="evidence" value="ECO:0007669"/>
    <property type="project" value="InterPro"/>
</dbReference>
<dbReference type="GO" id="GO:0012505">
    <property type="term" value="C:endomembrane system"/>
    <property type="evidence" value="ECO:0007669"/>
    <property type="project" value="UniProtKB-SubCell"/>
</dbReference>
<keyword evidence="3" id="KW-0653">Protein transport</keyword>
<evidence type="ECO:0000256" key="2">
    <source>
        <dbReference type="ARBA" id="ARBA00022692"/>
    </source>
</evidence>
<dbReference type="Pfam" id="PF00584">
    <property type="entry name" value="SecE"/>
    <property type="match status" value="1"/>
</dbReference>
<keyword evidence="5" id="KW-0811">Translocation</keyword>
<keyword evidence="2 8" id="KW-0812">Transmembrane</keyword>
<protein>
    <submittedName>
        <fullName evidence="9">Protein translocase SEC61 complex subunit gamma</fullName>
    </submittedName>
</protein>
<feature type="transmembrane region" description="Helical" evidence="8">
    <location>
        <begin position="24"/>
        <end position="45"/>
    </location>
</feature>
<evidence type="ECO:0000256" key="5">
    <source>
        <dbReference type="ARBA" id="ARBA00023010"/>
    </source>
</evidence>
<dbReference type="EMBL" id="DTFF01000022">
    <property type="protein sequence ID" value="HGI87277.1"/>
    <property type="molecule type" value="Genomic_DNA"/>
</dbReference>
<sequence length="54" mass="5831">MAKVLELAEKPEGEEFKQLIKVTLLGFAVVGLIAFAIATGLYYLMNFLGIATPS</sequence>
<dbReference type="InterPro" id="IPR008158">
    <property type="entry name" value="Translocase_Sec61-g"/>
</dbReference>
<dbReference type="InterPro" id="IPR023391">
    <property type="entry name" value="Prot_translocase_SecE_dom_sf"/>
</dbReference>
<dbReference type="InterPro" id="IPR001901">
    <property type="entry name" value="Translocase_SecE/Sec61-g"/>
</dbReference>
<dbReference type="Gene3D" id="1.20.5.820">
    <property type="entry name" value="Preprotein translocase SecE subunit"/>
    <property type="match status" value="1"/>
</dbReference>
<proteinExistence type="predicted"/>
<accession>A0A7C4BCN7</accession>
<evidence type="ECO:0000256" key="8">
    <source>
        <dbReference type="SAM" id="Phobius"/>
    </source>
</evidence>
<keyword evidence="4 8" id="KW-1133">Transmembrane helix</keyword>